<dbReference type="EnsemblProtists" id="PYU1_T009733">
    <property type="protein sequence ID" value="PYU1_T009733"/>
    <property type="gene ID" value="PYU1_G009715"/>
</dbReference>
<dbReference type="PANTHER" id="PTHR22748">
    <property type="entry name" value="AP ENDONUCLEASE"/>
    <property type="match status" value="1"/>
</dbReference>
<keyword evidence="4" id="KW-0479">Metal-binding</keyword>
<dbReference type="GO" id="GO:0003906">
    <property type="term" value="F:DNA-(apurinic or apyrimidinic site) endonuclease activity"/>
    <property type="evidence" value="ECO:0007669"/>
    <property type="project" value="TreeGrafter"/>
</dbReference>
<evidence type="ECO:0000256" key="7">
    <source>
        <dbReference type="PIRSR" id="PIRSR604808-3"/>
    </source>
</evidence>
<name>K3WXN5_GLOUD</name>
<dbReference type="Pfam" id="PF03372">
    <property type="entry name" value="Exo_endo_phos"/>
    <property type="match status" value="1"/>
</dbReference>
<comment type="similarity">
    <text evidence="3">Belongs to the DNA repair enzymes AP/ExoA family.</text>
</comment>
<evidence type="ECO:0000256" key="1">
    <source>
        <dbReference type="ARBA" id="ARBA00001936"/>
    </source>
</evidence>
<dbReference type="EMBL" id="GL376615">
    <property type="status" value="NOT_ANNOTATED_CDS"/>
    <property type="molecule type" value="Genomic_DNA"/>
</dbReference>
<dbReference type="InterPro" id="IPR005135">
    <property type="entry name" value="Endo/exonuclease/phosphatase"/>
</dbReference>
<feature type="site" description="Important for catalytic activity" evidence="7">
    <location>
        <position position="151"/>
    </location>
</feature>
<evidence type="ECO:0000256" key="5">
    <source>
        <dbReference type="ARBA" id="ARBA00022801"/>
    </source>
</evidence>
<dbReference type="GO" id="GO:0006284">
    <property type="term" value="P:base-excision repair"/>
    <property type="evidence" value="ECO:0007669"/>
    <property type="project" value="TreeGrafter"/>
</dbReference>
<dbReference type="GO" id="GO:0003677">
    <property type="term" value="F:DNA binding"/>
    <property type="evidence" value="ECO:0007669"/>
    <property type="project" value="InterPro"/>
</dbReference>
<dbReference type="InterPro" id="IPR036691">
    <property type="entry name" value="Endo/exonu/phosph_ase_sf"/>
</dbReference>
<dbReference type="PANTHER" id="PTHR22748:SF6">
    <property type="entry name" value="DNA-(APURINIC OR APYRIMIDINIC SITE) ENDONUCLEASE"/>
    <property type="match status" value="1"/>
</dbReference>
<accession>K3WXN5</accession>
<comment type="cofactor">
    <cofactor evidence="2">
        <name>Mg(2+)</name>
        <dbReference type="ChEBI" id="CHEBI:18420"/>
    </cofactor>
</comment>
<feature type="domain" description="Endonuclease/exonuclease/phosphatase" evidence="8">
    <location>
        <begin position="31"/>
        <end position="108"/>
    </location>
</feature>
<sequence length="163" mass="18606">MTAETLAKINSYASFDGLTPRAGATKLRIAAWNTAWLLKEKTIHMRAYLTQEDADVACLSETKIDRDELQKLENLWPYCATKKGYSGTTIFSKTKPLSVKDKIVMPNAGQKLERLAGFVDTFRQLPPEEQLVSYFLYRFNTRAKNKGWRLDYFVVSQALLSKV</sequence>
<reference evidence="10" key="1">
    <citation type="journal article" date="2010" name="Genome Biol.">
        <title>Genome sequence of the necrotrophic plant pathogen Pythium ultimum reveals original pathogenicity mechanisms and effector repertoire.</title>
        <authorList>
            <person name="Levesque C.A."/>
            <person name="Brouwer H."/>
            <person name="Cano L."/>
            <person name="Hamilton J.P."/>
            <person name="Holt C."/>
            <person name="Huitema E."/>
            <person name="Raffaele S."/>
            <person name="Robideau G.P."/>
            <person name="Thines M."/>
            <person name="Win J."/>
            <person name="Zerillo M.M."/>
            <person name="Beakes G.W."/>
            <person name="Boore J.L."/>
            <person name="Busam D."/>
            <person name="Dumas B."/>
            <person name="Ferriera S."/>
            <person name="Fuerstenberg S.I."/>
            <person name="Gachon C.M."/>
            <person name="Gaulin E."/>
            <person name="Govers F."/>
            <person name="Grenville-Briggs L."/>
            <person name="Horner N."/>
            <person name="Hostetler J."/>
            <person name="Jiang R.H."/>
            <person name="Johnson J."/>
            <person name="Krajaejun T."/>
            <person name="Lin H."/>
            <person name="Meijer H.J."/>
            <person name="Moore B."/>
            <person name="Morris P."/>
            <person name="Phuntmart V."/>
            <person name="Puiu D."/>
            <person name="Shetty J."/>
            <person name="Stajich J.E."/>
            <person name="Tripathy S."/>
            <person name="Wawra S."/>
            <person name="van West P."/>
            <person name="Whitty B.R."/>
            <person name="Coutinho P.M."/>
            <person name="Henrissat B."/>
            <person name="Martin F."/>
            <person name="Thomas P.D."/>
            <person name="Tyler B.M."/>
            <person name="De Vries R.P."/>
            <person name="Kamoun S."/>
            <person name="Yandell M."/>
            <person name="Tisserat N."/>
            <person name="Buell C.R."/>
        </authorList>
    </citation>
    <scope>NUCLEOTIDE SEQUENCE</scope>
    <source>
        <strain evidence="10">DAOM:BR144</strain>
    </source>
</reference>
<dbReference type="GO" id="GO:0046872">
    <property type="term" value="F:metal ion binding"/>
    <property type="evidence" value="ECO:0007669"/>
    <property type="project" value="UniProtKB-KW"/>
</dbReference>
<organism evidence="9 10">
    <name type="scientific">Globisporangium ultimum (strain ATCC 200006 / CBS 805.95 / DAOM BR144)</name>
    <name type="common">Pythium ultimum</name>
    <dbReference type="NCBI Taxonomy" id="431595"/>
    <lineage>
        <taxon>Eukaryota</taxon>
        <taxon>Sar</taxon>
        <taxon>Stramenopiles</taxon>
        <taxon>Oomycota</taxon>
        <taxon>Peronosporomycetes</taxon>
        <taxon>Pythiales</taxon>
        <taxon>Pythiaceae</taxon>
        <taxon>Globisporangium</taxon>
    </lineage>
</organism>
<evidence type="ECO:0000256" key="2">
    <source>
        <dbReference type="ARBA" id="ARBA00001946"/>
    </source>
</evidence>
<keyword evidence="5" id="KW-0378">Hydrolase</keyword>
<evidence type="ECO:0000259" key="8">
    <source>
        <dbReference type="Pfam" id="PF03372"/>
    </source>
</evidence>
<evidence type="ECO:0000256" key="6">
    <source>
        <dbReference type="ARBA" id="ARBA00022842"/>
    </source>
</evidence>
<reference evidence="10" key="2">
    <citation type="submission" date="2010-04" db="EMBL/GenBank/DDBJ databases">
        <authorList>
            <person name="Buell R."/>
            <person name="Hamilton J."/>
            <person name="Hostetler J."/>
        </authorList>
    </citation>
    <scope>NUCLEOTIDE SEQUENCE [LARGE SCALE GENOMIC DNA]</scope>
    <source>
        <strain evidence="10">DAOM:BR144</strain>
    </source>
</reference>
<comment type="cofactor">
    <cofactor evidence="1">
        <name>Mn(2+)</name>
        <dbReference type="ChEBI" id="CHEBI:29035"/>
    </cofactor>
</comment>
<dbReference type="eggNOG" id="KOG1294">
    <property type="taxonomic scope" value="Eukaryota"/>
</dbReference>
<reference evidence="9" key="3">
    <citation type="submission" date="2015-02" db="UniProtKB">
        <authorList>
            <consortium name="EnsemblProtists"/>
        </authorList>
    </citation>
    <scope>IDENTIFICATION</scope>
    <source>
        <strain evidence="9">DAOM BR144</strain>
    </source>
</reference>
<protein>
    <recommendedName>
        <fullName evidence="8">Endonuclease/exonuclease/phosphatase domain-containing protein</fullName>
    </recommendedName>
</protein>
<dbReference type="SUPFAM" id="SSF56219">
    <property type="entry name" value="DNase I-like"/>
    <property type="match status" value="1"/>
</dbReference>
<evidence type="ECO:0000256" key="4">
    <source>
        <dbReference type="ARBA" id="ARBA00022723"/>
    </source>
</evidence>
<dbReference type="InterPro" id="IPR004808">
    <property type="entry name" value="AP_endonuc_1"/>
</dbReference>
<dbReference type="InterPro" id="IPR020848">
    <property type="entry name" value="AP_endonuclease_F1_CS"/>
</dbReference>
<dbReference type="VEuPathDB" id="FungiDB:PYU1_G009715"/>
<dbReference type="HOGENOM" id="CLU_1631525_0_0_1"/>
<proteinExistence type="inferred from homology"/>
<evidence type="ECO:0000256" key="3">
    <source>
        <dbReference type="ARBA" id="ARBA00007092"/>
    </source>
</evidence>
<evidence type="ECO:0000313" key="9">
    <source>
        <dbReference type="EnsemblProtists" id="PYU1_T009733"/>
    </source>
</evidence>
<dbReference type="Proteomes" id="UP000019132">
    <property type="component" value="Unassembled WGS sequence"/>
</dbReference>
<dbReference type="GO" id="GO:0008081">
    <property type="term" value="F:phosphoric diester hydrolase activity"/>
    <property type="evidence" value="ECO:0007669"/>
    <property type="project" value="TreeGrafter"/>
</dbReference>
<keyword evidence="6" id="KW-0460">Magnesium</keyword>
<keyword evidence="10" id="KW-1185">Reference proteome</keyword>
<dbReference type="GO" id="GO:0008311">
    <property type="term" value="F:double-stranded DNA 3'-5' DNA exonuclease activity"/>
    <property type="evidence" value="ECO:0007669"/>
    <property type="project" value="TreeGrafter"/>
</dbReference>
<dbReference type="AlphaFoldDB" id="K3WXN5"/>
<dbReference type="InParanoid" id="K3WXN5"/>
<dbReference type="STRING" id="431595.K3WXN5"/>
<dbReference type="Gene3D" id="3.60.10.10">
    <property type="entry name" value="Endonuclease/exonuclease/phosphatase"/>
    <property type="match status" value="2"/>
</dbReference>
<evidence type="ECO:0000313" key="10">
    <source>
        <dbReference type="Proteomes" id="UP000019132"/>
    </source>
</evidence>
<dbReference type="PROSITE" id="PS00728">
    <property type="entry name" value="AP_NUCLEASE_F1_3"/>
    <property type="match status" value="1"/>
</dbReference>
<dbReference type="GO" id="GO:0005634">
    <property type="term" value="C:nucleus"/>
    <property type="evidence" value="ECO:0007669"/>
    <property type="project" value="TreeGrafter"/>
</dbReference>